<gene>
    <name evidence="2" type="ORF">HZF10_08630</name>
</gene>
<organism evidence="2 3">
    <name type="scientific">Flavobacterium agri</name>
    <dbReference type="NCBI Taxonomy" id="2743471"/>
    <lineage>
        <taxon>Bacteria</taxon>
        <taxon>Pseudomonadati</taxon>
        <taxon>Bacteroidota</taxon>
        <taxon>Flavobacteriia</taxon>
        <taxon>Flavobacteriales</taxon>
        <taxon>Flavobacteriaceae</taxon>
        <taxon>Flavobacterium</taxon>
    </lineage>
</organism>
<evidence type="ECO:0000313" key="3">
    <source>
        <dbReference type="Proteomes" id="UP000535020"/>
    </source>
</evidence>
<feature type="transmembrane region" description="Helical" evidence="1">
    <location>
        <begin position="55"/>
        <end position="78"/>
    </location>
</feature>
<dbReference type="Proteomes" id="UP000535020">
    <property type="component" value="Unassembled WGS sequence"/>
</dbReference>
<evidence type="ECO:0000256" key="1">
    <source>
        <dbReference type="SAM" id="Phobius"/>
    </source>
</evidence>
<reference evidence="2 3" key="1">
    <citation type="submission" date="2020-07" db="EMBL/GenBank/DDBJ databases">
        <authorList>
            <person name="Sun Q."/>
        </authorList>
    </citation>
    <scope>NUCLEOTIDE SEQUENCE [LARGE SCALE GENOMIC DNA]</scope>
    <source>
        <strain evidence="2 3">MAH-1</strain>
    </source>
</reference>
<evidence type="ECO:0000313" key="2">
    <source>
        <dbReference type="EMBL" id="NYA70981.1"/>
    </source>
</evidence>
<comment type="caution">
    <text evidence="2">The sequence shown here is derived from an EMBL/GenBank/DDBJ whole genome shotgun (WGS) entry which is preliminary data.</text>
</comment>
<feature type="transmembrane region" description="Helical" evidence="1">
    <location>
        <begin position="99"/>
        <end position="123"/>
    </location>
</feature>
<keyword evidence="3" id="KW-1185">Reference proteome</keyword>
<dbReference type="RefSeq" id="WP_176005791.1">
    <property type="nucleotide sequence ID" value="NZ_JABWMI010000010.1"/>
</dbReference>
<keyword evidence="1" id="KW-0472">Membrane</keyword>
<keyword evidence="1" id="KW-1133">Transmembrane helix</keyword>
<proteinExistence type="predicted"/>
<keyword evidence="1" id="KW-0812">Transmembrane</keyword>
<protein>
    <submittedName>
        <fullName evidence="2">Uncharacterized protein</fullName>
    </submittedName>
</protein>
<name>A0A7Y9C569_9FLAO</name>
<dbReference type="EMBL" id="JACBJI010000003">
    <property type="protein sequence ID" value="NYA70981.1"/>
    <property type="molecule type" value="Genomic_DNA"/>
</dbReference>
<sequence length="212" mass="24556">MGRQTKQANKKKKKTTAEKRRENLIYRIYVGFAIAFLLYTCFAEPWIVGKDYDRLLYFTALPLSVGMVVLAIVCRGWLKEIFTEDGNLPKDGILPKIAAVILLPLMAIVFLYPTVGFIANVIWDRINLNEAQNKPAKTFRCAIWDFHKKRSTRGSNSIYFNFKGESESFNVSKETIKKYVNEDPKDYYLEITVREGIMGNYVVDDWDVVKRD</sequence>
<accession>A0A7Y9C569</accession>
<feature type="transmembrane region" description="Helical" evidence="1">
    <location>
        <begin position="24"/>
        <end position="49"/>
    </location>
</feature>
<dbReference type="AlphaFoldDB" id="A0A7Y9C569"/>